<dbReference type="CDD" id="cd00947">
    <property type="entry name" value="TBP_aldolase_IIB"/>
    <property type="match status" value="1"/>
</dbReference>
<dbReference type="InterPro" id="IPR013328">
    <property type="entry name" value="6PGD_dom2"/>
</dbReference>
<dbReference type="InterPro" id="IPR013785">
    <property type="entry name" value="Aldolase_TIM"/>
</dbReference>
<keyword evidence="2" id="KW-0808">Transferase</keyword>
<dbReference type="GO" id="GO:0016301">
    <property type="term" value="F:kinase activity"/>
    <property type="evidence" value="ECO:0007669"/>
    <property type="project" value="UniProtKB-KW"/>
</dbReference>
<dbReference type="Pfam" id="PF03446">
    <property type="entry name" value="NAD_binding_2"/>
    <property type="match status" value="2"/>
</dbReference>
<evidence type="ECO:0000256" key="1">
    <source>
        <dbReference type="ARBA" id="ARBA00005715"/>
    </source>
</evidence>
<evidence type="ECO:0000256" key="6">
    <source>
        <dbReference type="ARBA" id="ARBA00023277"/>
    </source>
</evidence>
<dbReference type="PANTHER" id="PTHR43060">
    <property type="entry name" value="3-HYDROXYISOBUTYRATE DEHYDROGENASE-LIKE 1, MITOCHONDRIAL-RELATED"/>
    <property type="match status" value="1"/>
</dbReference>
<evidence type="ECO:0000259" key="8">
    <source>
        <dbReference type="Pfam" id="PF07005"/>
    </source>
</evidence>
<dbReference type="NCBIfam" id="TIGR00167">
    <property type="entry name" value="cbbA"/>
    <property type="match status" value="1"/>
</dbReference>
<dbReference type="InterPro" id="IPR029154">
    <property type="entry name" value="HIBADH-like_NADP-bd"/>
</dbReference>
<dbReference type="GO" id="GO:0051287">
    <property type="term" value="F:NAD binding"/>
    <property type="evidence" value="ECO:0007669"/>
    <property type="project" value="InterPro"/>
</dbReference>
<dbReference type="Gene3D" id="3.40.50.720">
    <property type="entry name" value="NAD(P)-binding Rossmann-like Domain"/>
    <property type="match status" value="2"/>
</dbReference>
<dbReference type="PROSITE" id="PS00895">
    <property type="entry name" value="3_HYDROXYISOBUT_DH"/>
    <property type="match status" value="1"/>
</dbReference>
<evidence type="ECO:0000259" key="7">
    <source>
        <dbReference type="Pfam" id="PF03446"/>
    </source>
</evidence>
<comment type="similarity">
    <text evidence="1">Belongs to the four-carbon acid sugar kinase family.</text>
</comment>
<dbReference type="InterPro" id="IPR006115">
    <property type="entry name" value="6PGDH_NADP-bd"/>
</dbReference>
<gene>
    <name evidence="11" type="ORF">EJB05_45355</name>
</gene>
<keyword evidence="12" id="KW-1185">Reference proteome</keyword>
<dbReference type="GO" id="GO:0005975">
    <property type="term" value="P:carbohydrate metabolic process"/>
    <property type="evidence" value="ECO:0007669"/>
    <property type="project" value="InterPro"/>
</dbReference>
<dbReference type="EMBL" id="RWGY01000039">
    <property type="protein sequence ID" value="TVU11753.1"/>
    <property type="molecule type" value="Genomic_DNA"/>
</dbReference>
<sequence>GHESLVYKSASAATSRGRGPLRVLTRSASLLRSASGLRLGEQSTRAGAMSSAAAAAVAFIGADELSCGLAASFLRSGARVRCFAHEADRSAAALTELGGVRCATPAEAATDAALVIVLSDADGIDELFFGADGIAKGLCAGAVVLVQLTLLPSQLEKLEHKLAGEKKNIFLLDGYIFSGLSDELKQHTVVLASGRQDIVERARQYFHGLDKTIYFAEGEIGTSRKIRLVNDLLESIHFVASIEAMYLGVRAGIHPSIIYDIISNAAGSSRIFVELVPKLLSDDPLLTNFLYSSRKNASCVMDMAKAVTFPLPLLAVAYQQLIHGSSSVIADAPASPLKVWEEAFGVNIMDAASQQIYDASKLADELVMKSKTAKRVGFIGLGAMGFGMASHLLKSGFSVAAYDVYKPTMARFADLGGSTKDSPEEVAKDVEILIIMVANEFQADSVLYGNAGAVPALSAGTSVILSSTVSPGFVSRLDRRLEAECREIKLVDAPVSGGVKRAAEGTLTIMASGTDEALCCTGAVLSALSEKLYIIKGGCGAASSVKMVNQLLAGVHIASAAEAMAFAARLNLGTRRVFEIMQHSRGYSWMFGNRVPHMLDNDYTPYSAVDIFVKDLGIVSCESSNARIPVHVSSIAHQLFISGSASGWGRCDDAAVVKVYETLTGVKVEGKPPMLSKEDVLHSLPAEWPEDPMDDVVSIASRSSTNVLVVLDDDPTGTQTVHDIEVLTEWPVEALVEQFLKLPSCFFILTNSRSMTAEKAMLLVQNICRNLETAAKNVPGVTYTVVLRGDSTLRGHFPEEADAAVSVLGEMDAWIICPFFLQGGRYTINDTHYVADSDRLIPAGETEFAKDAAFGYKSSNLRQWVEEKTRGRVSKNQVSTISINLLRKEGPNAVCQHLCSLEKAELKGKRFLCRTAASFVSARIGIKPKPPITPNDLGIKRSLTGGLIVVGSYVPKTTKQVDELRSQCGHLRVIEVSVDMVSMRSTEDRDQEINRVVELGNAYIQSRKDTLVVTSRQLIIGKTPEESLEINCKVSSALVEIVRRIDSRPRYIIAKGGITSSDVATKALEARRAKVMGQALAGVPLWQLGPESRLPGVPYIVFPGNVGDSSALATVVKNWASPSRSSTKELLLNAEKGGYAVGAFNVYNLEGIEAVVAAAEAEESPAILQVHPSALKQGGVPLVACCIAAAEQASVPIAVHYDHGTSKSDLLEALEMGFDSVMVDGSHLSLGENILYTKSIASLAHAKGMLVEAELGRLSGSEDGLTVEEYEAKLTDVAQAEGFIDETSIDALAVCIGNVHGKYPPSGPKLRFDLLKDLHSLTLKKGVCLVLHGASGLPHELIKECIELGVRKFNVNTEVRNSYLESLKRPEKDLIQVMASAKEAMEAVVAEKIRLFGSAGKA</sequence>
<dbReference type="OrthoDB" id="564183at2759"/>
<feature type="domain" description="3-hydroxyisobutyrate dehydrogenase-like NAD-binding" evidence="9">
    <location>
        <begin position="540"/>
        <end position="660"/>
    </location>
</feature>
<feature type="domain" description="6-phosphogluconate dehydrogenase NADP-binding" evidence="7">
    <location>
        <begin position="57"/>
        <end position="211"/>
    </location>
</feature>
<keyword evidence="5" id="KW-0067">ATP-binding</keyword>
<keyword evidence="6" id="KW-0119">Carbohydrate metabolism</keyword>
<dbReference type="Gramene" id="TVU11753">
    <property type="protein sequence ID" value="TVU11753"/>
    <property type="gene ID" value="EJB05_45355"/>
</dbReference>
<feature type="domain" description="6-phosphogluconate dehydrogenase NADP-binding" evidence="7">
    <location>
        <begin position="375"/>
        <end position="533"/>
    </location>
</feature>
<protein>
    <recommendedName>
        <fullName evidence="13">Ketose-bisphosphate aldolase class-II family protein</fullName>
    </recommendedName>
</protein>
<evidence type="ECO:0000256" key="5">
    <source>
        <dbReference type="ARBA" id="ARBA00022840"/>
    </source>
</evidence>
<comment type="caution">
    <text evidence="11">The sequence shown here is derived from an EMBL/GenBank/DDBJ whole genome shotgun (WGS) entry which is preliminary data.</text>
</comment>
<evidence type="ECO:0000259" key="9">
    <source>
        <dbReference type="Pfam" id="PF14833"/>
    </source>
</evidence>
<reference evidence="11 12" key="1">
    <citation type="journal article" date="2019" name="Sci. Rep.">
        <title>A high-quality genome of Eragrostis curvula grass provides insights into Poaceae evolution and supports new strategies to enhance forage quality.</title>
        <authorList>
            <person name="Carballo J."/>
            <person name="Santos B.A.C.M."/>
            <person name="Zappacosta D."/>
            <person name="Garbus I."/>
            <person name="Selva J.P."/>
            <person name="Gallo C.A."/>
            <person name="Diaz A."/>
            <person name="Albertini E."/>
            <person name="Caccamo M."/>
            <person name="Echenique V."/>
        </authorList>
    </citation>
    <scope>NUCLEOTIDE SEQUENCE [LARGE SCALE GENOMIC DNA]</scope>
    <source>
        <strain evidence="12">cv. Victoria</strain>
        <tissue evidence="11">Leaf</tissue>
    </source>
</reference>
<accession>A0A5J9TK04</accession>
<dbReference type="GO" id="GO:0016832">
    <property type="term" value="F:aldehyde-lyase activity"/>
    <property type="evidence" value="ECO:0007669"/>
    <property type="project" value="InterPro"/>
</dbReference>
<evidence type="ECO:0000256" key="3">
    <source>
        <dbReference type="ARBA" id="ARBA00022741"/>
    </source>
</evidence>
<keyword evidence="4" id="KW-0418">Kinase</keyword>
<evidence type="ECO:0000256" key="4">
    <source>
        <dbReference type="ARBA" id="ARBA00022777"/>
    </source>
</evidence>
<dbReference type="SUPFAM" id="SSF51735">
    <property type="entry name" value="NAD(P)-binding Rossmann-fold domains"/>
    <property type="match status" value="2"/>
</dbReference>
<dbReference type="GO" id="GO:0016491">
    <property type="term" value="F:oxidoreductase activity"/>
    <property type="evidence" value="ECO:0007669"/>
    <property type="project" value="InterPro"/>
</dbReference>
<name>A0A5J9TK04_9POAL</name>
<dbReference type="InterPro" id="IPR000771">
    <property type="entry name" value="FBA_II"/>
</dbReference>
<dbReference type="Gene3D" id="3.40.980.20">
    <property type="entry name" value="Four-carbon acid sugar kinase, nucleotide binding domain"/>
    <property type="match status" value="1"/>
</dbReference>
<dbReference type="PANTHER" id="PTHR43060:SF17">
    <property type="entry name" value="L-THREONATE DEHYDROGENASE"/>
    <property type="match status" value="1"/>
</dbReference>
<dbReference type="Pfam" id="PF07005">
    <property type="entry name" value="SBD_N"/>
    <property type="match status" value="1"/>
</dbReference>
<feature type="non-terminal residue" evidence="11">
    <location>
        <position position="1"/>
    </location>
</feature>
<dbReference type="Gene3D" id="3.20.20.70">
    <property type="entry name" value="Aldolase class I"/>
    <property type="match status" value="1"/>
</dbReference>
<dbReference type="InterPro" id="IPR031475">
    <property type="entry name" value="NBD_C"/>
</dbReference>
<evidence type="ECO:0000256" key="2">
    <source>
        <dbReference type="ARBA" id="ARBA00022679"/>
    </source>
</evidence>
<dbReference type="Pfam" id="PF01116">
    <property type="entry name" value="F_bP_aldolase"/>
    <property type="match status" value="1"/>
</dbReference>
<dbReference type="Gene3D" id="3.40.50.10840">
    <property type="entry name" value="Putative sugar-binding, N-terminal domain"/>
    <property type="match status" value="1"/>
</dbReference>
<keyword evidence="3" id="KW-0547">Nucleotide-binding</keyword>
<dbReference type="Gene3D" id="1.10.1040.10">
    <property type="entry name" value="N-(1-d-carboxylethyl)-l-norvaline Dehydrogenase, domain 2"/>
    <property type="match status" value="2"/>
</dbReference>
<dbReference type="InterPro" id="IPR042213">
    <property type="entry name" value="NBD_C_sf"/>
</dbReference>
<dbReference type="InterPro" id="IPR036291">
    <property type="entry name" value="NAD(P)-bd_dom_sf"/>
</dbReference>
<dbReference type="Pfam" id="PF14833">
    <property type="entry name" value="NAD_binding_11"/>
    <property type="match status" value="2"/>
</dbReference>
<dbReference type="GO" id="GO:0008270">
    <property type="term" value="F:zinc ion binding"/>
    <property type="evidence" value="ECO:0007669"/>
    <property type="project" value="InterPro"/>
</dbReference>
<feature type="domain" description="3-hydroxyisobutyrate dehydrogenase-like NAD-binding" evidence="9">
    <location>
        <begin position="222"/>
        <end position="324"/>
    </location>
</feature>
<evidence type="ECO:0000313" key="11">
    <source>
        <dbReference type="EMBL" id="TVU11753.1"/>
    </source>
</evidence>
<dbReference type="SUPFAM" id="SSF51569">
    <property type="entry name" value="Aldolase"/>
    <property type="match status" value="1"/>
</dbReference>
<organism evidence="11 12">
    <name type="scientific">Eragrostis curvula</name>
    <name type="common">weeping love grass</name>
    <dbReference type="NCBI Taxonomy" id="38414"/>
    <lineage>
        <taxon>Eukaryota</taxon>
        <taxon>Viridiplantae</taxon>
        <taxon>Streptophyta</taxon>
        <taxon>Embryophyta</taxon>
        <taxon>Tracheophyta</taxon>
        <taxon>Spermatophyta</taxon>
        <taxon>Magnoliopsida</taxon>
        <taxon>Liliopsida</taxon>
        <taxon>Poales</taxon>
        <taxon>Poaceae</taxon>
        <taxon>PACMAD clade</taxon>
        <taxon>Chloridoideae</taxon>
        <taxon>Eragrostideae</taxon>
        <taxon>Eragrostidinae</taxon>
        <taxon>Eragrostis</taxon>
    </lineage>
</organism>
<dbReference type="Pfam" id="PF17042">
    <property type="entry name" value="NBD_C"/>
    <property type="match status" value="1"/>
</dbReference>
<dbReference type="GO" id="GO:0005524">
    <property type="term" value="F:ATP binding"/>
    <property type="evidence" value="ECO:0007669"/>
    <property type="project" value="UniProtKB-KW"/>
</dbReference>
<dbReference type="InterPro" id="IPR002204">
    <property type="entry name" value="3-OH-isobutyrate_DH-rel_CS"/>
</dbReference>
<evidence type="ECO:0008006" key="13">
    <source>
        <dbReference type="Google" id="ProtNLM"/>
    </source>
</evidence>
<feature type="domain" description="Four-carbon acid sugar kinase N-terminal" evidence="8">
    <location>
        <begin position="708"/>
        <end position="922"/>
    </location>
</feature>
<feature type="domain" description="Four-carbon acid sugar kinase nucleotide binding" evidence="10">
    <location>
        <begin position="947"/>
        <end position="1112"/>
    </location>
</feature>
<dbReference type="SUPFAM" id="SSF48179">
    <property type="entry name" value="6-phosphogluconate dehydrogenase C-terminal domain-like"/>
    <property type="match status" value="2"/>
</dbReference>
<evidence type="ECO:0000313" key="12">
    <source>
        <dbReference type="Proteomes" id="UP000324897"/>
    </source>
</evidence>
<dbReference type="InterPro" id="IPR008927">
    <property type="entry name" value="6-PGluconate_DH-like_C_sf"/>
</dbReference>
<dbReference type="InterPro" id="IPR010737">
    <property type="entry name" value="4-carb_acid_sugar_kinase_N"/>
</dbReference>
<dbReference type="InterPro" id="IPR037051">
    <property type="entry name" value="4-carb_acid_sugar_kinase_N_sf"/>
</dbReference>
<evidence type="ECO:0000259" key="10">
    <source>
        <dbReference type="Pfam" id="PF17042"/>
    </source>
</evidence>
<dbReference type="Proteomes" id="UP000324897">
    <property type="component" value="Chromosome 3"/>
</dbReference>
<proteinExistence type="inferred from homology"/>
<dbReference type="SUPFAM" id="SSF142764">
    <property type="entry name" value="YgbK-like"/>
    <property type="match status" value="1"/>
</dbReference>
<dbReference type="GO" id="GO:0050661">
    <property type="term" value="F:NADP binding"/>
    <property type="evidence" value="ECO:0007669"/>
    <property type="project" value="InterPro"/>
</dbReference>